<dbReference type="EMBL" id="JAAAIM010002008">
    <property type="protein sequence ID" value="KAG0274523.1"/>
    <property type="molecule type" value="Genomic_DNA"/>
</dbReference>
<comment type="caution">
    <text evidence="1">The sequence shown here is derived from an EMBL/GenBank/DDBJ whole genome shotgun (WGS) entry which is preliminary data.</text>
</comment>
<evidence type="ECO:0000313" key="1">
    <source>
        <dbReference type="EMBL" id="KAG0274523.1"/>
    </source>
</evidence>
<keyword evidence="2" id="KW-1185">Reference proteome</keyword>
<protein>
    <submittedName>
        <fullName evidence="1">Uncharacterized protein</fullName>
    </submittedName>
</protein>
<accession>A0ABQ7JIA9</accession>
<name>A0ABQ7JIA9_9FUNG</name>
<proteinExistence type="predicted"/>
<evidence type="ECO:0000313" key="2">
    <source>
        <dbReference type="Proteomes" id="UP001194696"/>
    </source>
</evidence>
<gene>
    <name evidence="1" type="ORF">BGZ96_004293</name>
</gene>
<organism evidence="1 2">
    <name type="scientific">Linnemannia gamsii</name>
    <dbReference type="NCBI Taxonomy" id="64522"/>
    <lineage>
        <taxon>Eukaryota</taxon>
        <taxon>Fungi</taxon>
        <taxon>Fungi incertae sedis</taxon>
        <taxon>Mucoromycota</taxon>
        <taxon>Mortierellomycotina</taxon>
        <taxon>Mortierellomycetes</taxon>
        <taxon>Mortierellales</taxon>
        <taxon>Mortierellaceae</taxon>
        <taxon>Linnemannia</taxon>
    </lineage>
</organism>
<dbReference type="Proteomes" id="UP001194696">
    <property type="component" value="Unassembled WGS sequence"/>
</dbReference>
<reference evidence="1 2" key="1">
    <citation type="journal article" date="2020" name="Fungal Divers.">
        <title>Resolving the Mortierellaceae phylogeny through synthesis of multi-gene phylogenetics and phylogenomics.</title>
        <authorList>
            <person name="Vandepol N."/>
            <person name="Liber J."/>
            <person name="Desiro A."/>
            <person name="Na H."/>
            <person name="Kennedy M."/>
            <person name="Barry K."/>
            <person name="Grigoriev I.V."/>
            <person name="Miller A.N."/>
            <person name="O'Donnell K."/>
            <person name="Stajich J.E."/>
            <person name="Bonito G."/>
        </authorList>
    </citation>
    <scope>NUCLEOTIDE SEQUENCE [LARGE SCALE GENOMIC DNA]</scope>
    <source>
        <strain evidence="1 2">AD045</strain>
    </source>
</reference>
<sequence length="108" mass="12273">MEHFGPLSFDALMESAETLEELTVEHWGIMEESCFLELLNTAKNLRRLGGPADGVIDYDTYEVVVNAYAASLEHDEGTKKIGLGHWDHRRSICKFRSSGFHDRMFPVV</sequence>